<dbReference type="EMBL" id="PP511522">
    <property type="protein sequence ID" value="XCD05107.1"/>
    <property type="molecule type" value="Genomic_DNA"/>
</dbReference>
<accession>A0AAU8AYT9</accession>
<name>A0AAU8AYT9_9CAUD</name>
<evidence type="ECO:0000313" key="1">
    <source>
        <dbReference type="EMBL" id="XCD05107.1"/>
    </source>
</evidence>
<protein>
    <submittedName>
        <fullName evidence="1">Uncharacterized protein</fullName>
    </submittedName>
</protein>
<sequence>MKFKLVFGRTEYDQYTAWSELKEITVDVPDYLFPKDVFGDYHLIGGYPVEDDKKIMISRR</sequence>
<reference evidence="1" key="1">
    <citation type="submission" date="2024-03" db="EMBL/GenBank/DDBJ databases">
        <title>Diverse circular DNA viruses in blood, oral, and fecal samples of captive lemurs.</title>
        <authorList>
            <person name="Paietta E.N."/>
            <person name="Kraberger S."/>
            <person name="Lund M.C."/>
            <person name="Custer J.M."/>
            <person name="Vargas K.M."/>
            <person name="Ehmke E.E."/>
            <person name="Yoder A.D."/>
            <person name="Varsani A."/>
        </authorList>
    </citation>
    <scope>NUCLEOTIDE SEQUENCE</scope>
    <source>
        <strain evidence="1">Duke_24FS_4</strain>
    </source>
</reference>
<proteinExistence type="predicted"/>
<organism evidence="1">
    <name type="scientific">Dulem virus 35</name>
    <dbReference type="NCBI Taxonomy" id="3145753"/>
    <lineage>
        <taxon>Viruses</taxon>
        <taxon>Duplodnaviria</taxon>
        <taxon>Heunggongvirae</taxon>
        <taxon>Uroviricota</taxon>
        <taxon>Caudoviricetes</taxon>
    </lineage>
</organism>